<reference evidence="9" key="1">
    <citation type="submission" date="2025-08" db="UniProtKB">
        <authorList>
            <consortium name="Ensembl"/>
        </authorList>
    </citation>
    <scope>IDENTIFICATION</scope>
</reference>
<organism evidence="9 10">
    <name type="scientific">Amphilophus citrinellus</name>
    <name type="common">Midas cichlid</name>
    <name type="synonym">Cichlasoma citrinellum</name>
    <dbReference type="NCBI Taxonomy" id="61819"/>
    <lineage>
        <taxon>Eukaryota</taxon>
        <taxon>Metazoa</taxon>
        <taxon>Chordata</taxon>
        <taxon>Craniata</taxon>
        <taxon>Vertebrata</taxon>
        <taxon>Euteleostomi</taxon>
        <taxon>Actinopterygii</taxon>
        <taxon>Neopterygii</taxon>
        <taxon>Teleostei</taxon>
        <taxon>Neoteleostei</taxon>
        <taxon>Acanthomorphata</taxon>
        <taxon>Ovalentaria</taxon>
        <taxon>Cichlomorphae</taxon>
        <taxon>Cichliformes</taxon>
        <taxon>Cichlidae</taxon>
        <taxon>New World cichlids</taxon>
        <taxon>Cichlasomatinae</taxon>
        <taxon>Heroini</taxon>
        <taxon>Amphilophus</taxon>
    </lineage>
</organism>
<keyword evidence="2" id="KW-0805">Transcription regulation</keyword>
<keyword evidence="4" id="KW-0371">Homeobox</keyword>
<keyword evidence="6" id="KW-0539">Nucleus</keyword>
<dbReference type="GO" id="GO:0070365">
    <property type="term" value="P:hepatocyte differentiation"/>
    <property type="evidence" value="ECO:0007669"/>
    <property type="project" value="UniProtKB-ARBA"/>
</dbReference>
<keyword evidence="5" id="KW-0804">Transcription</keyword>
<feature type="region of interest" description="Disordered" evidence="7">
    <location>
        <begin position="78"/>
        <end position="113"/>
    </location>
</feature>
<accession>A0A3Q0R7D6</accession>
<feature type="compositionally biased region" description="Polar residues" evidence="7">
    <location>
        <begin position="347"/>
        <end position="358"/>
    </location>
</feature>
<keyword evidence="3" id="KW-0238">DNA-binding</keyword>
<evidence type="ECO:0000256" key="7">
    <source>
        <dbReference type="SAM" id="MobiDB-lite"/>
    </source>
</evidence>
<protein>
    <recommendedName>
        <fullName evidence="8">Prospero domain-containing protein</fullName>
    </recommendedName>
</protein>
<name>A0A3Q0R7D6_AMPCI</name>
<evidence type="ECO:0000256" key="4">
    <source>
        <dbReference type="ARBA" id="ARBA00023155"/>
    </source>
</evidence>
<dbReference type="Pfam" id="PF05044">
    <property type="entry name" value="HPD"/>
    <property type="match status" value="1"/>
</dbReference>
<dbReference type="SUPFAM" id="SSF46689">
    <property type="entry name" value="Homeodomain-like"/>
    <property type="match status" value="1"/>
</dbReference>
<evidence type="ECO:0000256" key="5">
    <source>
        <dbReference type="ARBA" id="ARBA00023163"/>
    </source>
</evidence>
<dbReference type="InterPro" id="IPR037131">
    <property type="entry name" value="Homeo_prospero_dom_sf"/>
</dbReference>
<proteinExistence type="predicted"/>
<dbReference type="AlphaFoldDB" id="A0A3Q0R7D6"/>
<dbReference type="PANTHER" id="PTHR12198:SF9">
    <property type="entry name" value="PROSPERO HOMEOBOX PROTEIN 2"/>
    <property type="match status" value="1"/>
</dbReference>
<dbReference type="OMA" id="LMNYFQS"/>
<feature type="region of interest" description="Disordered" evidence="7">
    <location>
        <begin position="336"/>
        <end position="368"/>
    </location>
</feature>
<dbReference type="InterPro" id="IPR023082">
    <property type="entry name" value="Homeo_prospero_dom"/>
</dbReference>
<dbReference type="GO" id="GO:0000981">
    <property type="term" value="F:DNA-binding transcription factor activity, RNA polymerase II-specific"/>
    <property type="evidence" value="ECO:0007669"/>
    <property type="project" value="TreeGrafter"/>
</dbReference>
<dbReference type="GO" id="GO:0035295">
    <property type="term" value="P:tube development"/>
    <property type="evidence" value="ECO:0007669"/>
    <property type="project" value="UniProtKB-ARBA"/>
</dbReference>
<dbReference type="GO" id="GO:0060042">
    <property type="term" value="P:retina morphogenesis in camera-type eye"/>
    <property type="evidence" value="ECO:0007669"/>
    <property type="project" value="UniProtKB-ARBA"/>
</dbReference>
<dbReference type="GO" id="GO:0048646">
    <property type="term" value="P:anatomical structure formation involved in morphogenesis"/>
    <property type="evidence" value="ECO:0007669"/>
    <property type="project" value="UniProtKB-ARBA"/>
</dbReference>
<evidence type="ECO:0000256" key="2">
    <source>
        <dbReference type="ARBA" id="ARBA00023015"/>
    </source>
</evidence>
<evidence type="ECO:0000256" key="6">
    <source>
        <dbReference type="ARBA" id="ARBA00023242"/>
    </source>
</evidence>
<dbReference type="GeneTree" id="ENSGT00940000154790"/>
<evidence type="ECO:0000259" key="8">
    <source>
        <dbReference type="PROSITE" id="PS51818"/>
    </source>
</evidence>
<feature type="compositionally biased region" description="Polar residues" evidence="7">
    <location>
        <begin position="78"/>
        <end position="89"/>
    </location>
</feature>
<dbReference type="GO" id="GO:0000978">
    <property type="term" value="F:RNA polymerase II cis-regulatory region sequence-specific DNA binding"/>
    <property type="evidence" value="ECO:0007669"/>
    <property type="project" value="TreeGrafter"/>
</dbReference>
<keyword evidence="10" id="KW-1185">Reference proteome</keyword>
<evidence type="ECO:0000313" key="10">
    <source>
        <dbReference type="Proteomes" id="UP000261340"/>
    </source>
</evidence>
<dbReference type="Ensembl" id="ENSACIT00000005232.1">
    <property type="protein sequence ID" value="ENSACIP00000005070.1"/>
    <property type="gene ID" value="ENSACIG00000004001.1"/>
</dbReference>
<feature type="domain" description="Prospero" evidence="8">
    <location>
        <begin position="450"/>
        <end position="604"/>
    </location>
</feature>
<reference evidence="9" key="2">
    <citation type="submission" date="2025-09" db="UniProtKB">
        <authorList>
            <consortium name="Ensembl"/>
        </authorList>
    </citation>
    <scope>IDENTIFICATION</scope>
</reference>
<comment type="subcellular location">
    <subcellularLocation>
        <location evidence="1">Nucleus</location>
    </subcellularLocation>
</comment>
<dbReference type="GO" id="GO:0031016">
    <property type="term" value="P:pancreas development"/>
    <property type="evidence" value="ECO:0007669"/>
    <property type="project" value="UniProtKB-ARBA"/>
</dbReference>
<dbReference type="GO" id="GO:0005634">
    <property type="term" value="C:nucleus"/>
    <property type="evidence" value="ECO:0007669"/>
    <property type="project" value="UniProtKB-SubCell"/>
</dbReference>
<dbReference type="GO" id="GO:0001945">
    <property type="term" value="P:lymph vessel development"/>
    <property type="evidence" value="ECO:0007669"/>
    <property type="project" value="UniProtKB-ARBA"/>
</dbReference>
<dbReference type="GO" id="GO:0005737">
    <property type="term" value="C:cytoplasm"/>
    <property type="evidence" value="ECO:0007669"/>
    <property type="project" value="UniProtKB-ARBA"/>
</dbReference>
<sequence>MNQRVWSKAMYSSNNICLDDCAAEHLSSFQPDLVPSNSDASHVSLTLHRDSENMKTLSDSAYYSSVDAGLMYSSQLDLTSSRGSTSGHLSTRRHQSPAPTSYGHHDWNPNRGNQAKRARVENIIKGMTSPPGMYGPEVTTNEHEEIDCVHDDEKIQEALLLQRHMESMAPSQVTSKQLENQHQHLRQLRTRLTHLDGESEATNWNDPINISHSDAFTDSYSEFEGSSSIKYQGWKKVKLMNYFQSKPERIKLMADVLKYELSRVVSKSVDSIFKSVPFLQTSPYDVENVKTDTPLQSLVCSDDKLRLAYCGTPEVQIPDVQTEALSLVVQKPELERSRSAAHHHPKSLTSFSNDSALQEDQGLEENHSMDHQHALRCLQDRCSEDGQSNFKSTEVHWNSVKVRSKVNSRSVKSPQTRAVSVDPVLLESIHLPHVKTESDSLVKSNLYMLNEGLTTNHLKKAKLMFFYTRYPSSLMLKMCFHDVQFTRSITSQLIKWFSNFREFYYIQMEKFARHALIEGVADVRGLTVGRESELFRALNRHYNKGSDFQVPERFLEVAEITLREFYVAISMGKDRDPSWKKAIYKVICKLDTDVPAEFKSPHSG</sequence>
<dbReference type="PROSITE" id="PS51818">
    <property type="entry name" value="HOMEO_PROSPERO"/>
    <property type="match status" value="1"/>
</dbReference>
<evidence type="ECO:0000313" key="9">
    <source>
        <dbReference type="Ensembl" id="ENSACIP00000005070.1"/>
    </source>
</evidence>
<dbReference type="PANTHER" id="PTHR12198">
    <property type="entry name" value="HOMEOBOX PROTEIN PROSPERO/PROX-1/CEH-26"/>
    <property type="match status" value="1"/>
</dbReference>
<dbReference type="GO" id="GO:0048598">
    <property type="term" value="P:embryonic morphogenesis"/>
    <property type="evidence" value="ECO:0007669"/>
    <property type="project" value="UniProtKB-ARBA"/>
</dbReference>
<evidence type="ECO:0000256" key="1">
    <source>
        <dbReference type="ARBA" id="ARBA00004123"/>
    </source>
</evidence>
<dbReference type="GO" id="GO:0070309">
    <property type="term" value="P:lens fiber cell morphogenesis"/>
    <property type="evidence" value="ECO:0007669"/>
    <property type="project" value="UniProtKB-ARBA"/>
</dbReference>
<dbReference type="Gene3D" id="1.10.10.500">
    <property type="entry name" value="Homeo-prospero domain"/>
    <property type="match status" value="1"/>
</dbReference>
<dbReference type="GO" id="GO:0007417">
    <property type="term" value="P:central nervous system development"/>
    <property type="evidence" value="ECO:0007669"/>
    <property type="project" value="UniProtKB-ARBA"/>
</dbReference>
<dbReference type="InterPro" id="IPR009057">
    <property type="entry name" value="Homeodomain-like_sf"/>
</dbReference>
<dbReference type="FunFam" id="1.10.10.500:FF:000001">
    <property type="entry name" value="Prospero homeobox protein 1"/>
    <property type="match status" value="1"/>
</dbReference>
<dbReference type="Proteomes" id="UP000261340">
    <property type="component" value="Unplaced"/>
</dbReference>
<dbReference type="InterPro" id="IPR039350">
    <property type="entry name" value="Prospero_homeodomain"/>
</dbReference>
<evidence type="ECO:0000256" key="3">
    <source>
        <dbReference type="ARBA" id="ARBA00023125"/>
    </source>
</evidence>